<dbReference type="Proteomes" id="UP000829194">
    <property type="component" value="Chromosome"/>
</dbReference>
<organism evidence="2 3">
    <name type="scientific">Lysobacter gummosus</name>
    <dbReference type="NCBI Taxonomy" id="262324"/>
    <lineage>
        <taxon>Bacteria</taxon>
        <taxon>Pseudomonadati</taxon>
        <taxon>Pseudomonadota</taxon>
        <taxon>Gammaproteobacteria</taxon>
        <taxon>Lysobacterales</taxon>
        <taxon>Lysobacteraceae</taxon>
        <taxon>Lysobacter</taxon>
    </lineage>
</organism>
<proteinExistence type="predicted"/>
<accession>A0ABY3XE13</accession>
<evidence type="ECO:0000313" key="2">
    <source>
        <dbReference type="EMBL" id="UNP29487.1"/>
    </source>
</evidence>
<protein>
    <recommendedName>
        <fullName evidence="4">Transmembrane protein</fullName>
    </recommendedName>
</protein>
<feature type="transmembrane region" description="Helical" evidence="1">
    <location>
        <begin position="123"/>
        <end position="141"/>
    </location>
</feature>
<evidence type="ECO:0008006" key="4">
    <source>
        <dbReference type="Google" id="ProtNLM"/>
    </source>
</evidence>
<keyword evidence="3" id="KW-1185">Reference proteome</keyword>
<reference evidence="2 3" key="1">
    <citation type="submission" date="2022-03" db="EMBL/GenBank/DDBJ databases">
        <title>Complete genome sequence of Lysobacter capsici VKM B-2533 and Lysobacter gummosus 10.1.1, promising sources of lytic agents.</title>
        <authorList>
            <person name="Tarlachkov S.V."/>
            <person name="Kudryakova I.V."/>
            <person name="Afoshin A.S."/>
            <person name="Leontyevskaya E.A."/>
            <person name="Leontyevskaya N.V."/>
        </authorList>
    </citation>
    <scope>NUCLEOTIDE SEQUENCE [LARGE SCALE GENOMIC DNA]</scope>
    <source>
        <strain evidence="2 3">10.1.1</strain>
    </source>
</reference>
<dbReference type="EMBL" id="CP093547">
    <property type="protein sequence ID" value="UNP29487.1"/>
    <property type="molecule type" value="Genomic_DNA"/>
</dbReference>
<keyword evidence="1" id="KW-0472">Membrane</keyword>
<sequence>MTLPPLELLLVLGVIGFYLQDSAMLLHYDEIVVVRHGRRWQASVGSSSQIGGRYPYLPDPLQPASPLFRSGWLADPARTRREHWAGFGHYLAALDTFRPACWTLWSLLLIWLPLLLWRSASPTVMLGLALLIYLVVLKIGLRLWRYRRVLELSDRQALSLGFELLCCPPHAINVVRRLCARRGLHGNAIDAARRLLTGAERGGIADAIDGRLAMALDFHDGDARLIAAKQRLELLR</sequence>
<evidence type="ECO:0000256" key="1">
    <source>
        <dbReference type="SAM" id="Phobius"/>
    </source>
</evidence>
<name>A0ABY3XE13_9GAMM</name>
<dbReference type="RefSeq" id="WP_057944959.1">
    <property type="nucleotide sequence ID" value="NZ_CP011131.1"/>
</dbReference>
<gene>
    <name evidence="2" type="ORF">MOV92_24000</name>
</gene>
<keyword evidence="1" id="KW-0812">Transmembrane</keyword>
<evidence type="ECO:0000313" key="3">
    <source>
        <dbReference type="Proteomes" id="UP000829194"/>
    </source>
</evidence>
<keyword evidence="1" id="KW-1133">Transmembrane helix</keyword>